<dbReference type="AlphaFoldDB" id="A0A1M5L3V8"/>
<protein>
    <submittedName>
        <fullName evidence="3">Pimeloyl-ACP methyl ester carboxylesterase</fullName>
    </submittedName>
</protein>
<gene>
    <name evidence="3" type="ORF">SAMN04488109_1003</name>
</gene>
<dbReference type="Pfam" id="PF00561">
    <property type="entry name" value="Abhydrolase_1"/>
    <property type="match status" value="1"/>
</dbReference>
<dbReference type="STRING" id="947013.SAMN04488109_1003"/>
<keyword evidence="1" id="KW-0378">Hydrolase</keyword>
<dbReference type="PANTHER" id="PTHR43329">
    <property type="entry name" value="EPOXIDE HYDROLASE"/>
    <property type="match status" value="1"/>
</dbReference>
<keyword evidence="4" id="KW-1185">Reference proteome</keyword>
<dbReference type="GO" id="GO:0016787">
    <property type="term" value="F:hydrolase activity"/>
    <property type="evidence" value="ECO:0007669"/>
    <property type="project" value="UniProtKB-KW"/>
</dbReference>
<evidence type="ECO:0000313" key="3">
    <source>
        <dbReference type="EMBL" id="SHG59698.1"/>
    </source>
</evidence>
<dbReference type="InterPro" id="IPR000639">
    <property type="entry name" value="Epox_hydrolase-like"/>
</dbReference>
<evidence type="ECO:0000256" key="1">
    <source>
        <dbReference type="ARBA" id="ARBA00022801"/>
    </source>
</evidence>
<dbReference type="Gene3D" id="3.40.50.1820">
    <property type="entry name" value="alpha/beta hydrolase"/>
    <property type="match status" value="1"/>
</dbReference>
<evidence type="ECO:0000259" key="2">
    <source>
        <dbReference type="Pfam" id="PF00561"/>
    </source>
</evidence>
<dbReference type="InterPro" id="IPR000073">
    <property type="entry name" value="AB_hydrolase_1"/>
</dbReference>
<dbReference type="RefSeq" id="WP_073131632.1">
    <property type="nucleotide sequence ID" value="NZ_FQWQ01000001.1"/>
</dbReference>
<dbReference type="EMBL" id="FQWQ01000001">
    <property type="protein sequence ID" value="SHG59698.1"/>
    <property type="molecule type" value="Genomic_DNA"/>
</dbReference>
<reference evidence="3 4" key="1">
    <citation type="submission" date="2016-11" db="EMBL/GenBank/DDBJ databases">
        <authorList>
            <person name="Jaros S."/>
            <person name="Januszkiewicz K."/>
            <person name="Wedrychowicz H."/>
        </authorList>
    </citation>
    <scope>NUCLEOTIDE SEQUENCE [LARGE SCALE GENOMIC DNA]</scope>
    <source>
        <strain evidence="3 4">DSM 24574</strain>
    </source>
</reference>
<dbReference type="InterPro" id="IPR029058">
    <property type="entry name" value="AB_hydrolase_fold"/>
</dbReference>
<dbReference type="SUPFAM" id="SSF53474">
    <property type="entry name" value="alpha/beta-Hydrolases"/>
    <property type="match status" value="1"/>
</dbReference>
<dbReference type="PRINTS" id="PR00412">
    <property type="entry name" value="EPOXHYDRLASE"/>
</dbReference>
<organism evidence="3 4">
    <name type="scientific">Chryseolinea serpens</name>
    <dbReference type="NCBI Taxonomy" id="947013"/>
    <lineage>
        <taxon>Bacteria</taxon>
        <taxon>Pseudomonadati</taxon>
        <taxon>Bacteroidota</taxon>
        <taxon>Cytophagia</taxon>
        <taxon>Cytophagales</taxon>
        <taxon>Fulvivirgaceae</taxon>
        <taxon>Chryseolinea</taxon>
    </lineage>
</organism>
<evidence type="ECO:0000313" key="4">
    <source>
        <dbReference type="Proteomes" id="UP000184212"/>
    </source>
</evidence>
<dbReference type="OrthoDB" id="9773293at2"/>
<feature type="domain" description="AB hydrolase-1" evidence="2">
    <location>
        <begin position="34"/>
        <end position="275"/>
    </location>
</feature>
<dbReference type="Proteomes" id="UP000184212">
    <property type="component" value="Unassembled WGS sequence"/>
</dbReference>
<proteinExistence type="predicted"/>
<accession>A0A1M5L3V8</accession>
<name>A0A1M5L3V8_9BACT</name>
<sequence>MNLTHPSSSVFINHQVLVDGLSIHVVEAGKPERPAILFLHGFPENWSAFEQVMALLYRDFRVVAIDLPGVGTTGGISSTTKLAIAKLVKRLVDNLRLNQLTLVGHDAGGMVTYAYLHAFPNTLENAIILNTAIPGIDPWEEVKRNPNIWHFSFHNVPELPEMLVGGKERIYFEFFFNAISAHSEKINKRARSIYADAYAKPESLKTAFNWYRSFAQDERDNRESRSTIIETPVLYIRGDKEYGDINTYLKGFREAGLTNIEGKVIEDCGHFSPDEQPEKLAEAIRELLKVKV</sequence>